<accession>A0A2U9IBM7</accession>
<dbReference type="KEGG" id="abri:DFR85_01040"/>
<protein>
    <recommendedName>
        <fullName evidence="3">DUF790 domain-containing protein</fullName>
    </recommendedName>
</protein>
<dbReference type="AlphaFoldDB" id="A0A2U9IBM7"/>
<sequence>MLPSELSRYRIIGNNIVPLLASEEDISIASEIIKLFKVGDKLGNIQDGEKVLEQIYQYDSNLLKFIRGLYRIMLRKCTLTGESPIEPILIRRELFSKGPAINDKDRQKILNHVSNSLKIDAERFMYSDLDSEKVVSSIEDISPEKLLKEYNLSLLQTLLFKCYKIRVQVQDNWKEIARRIKWLGLMYFAYENPISIEIMGPATLLKLTEKYGRNIAILLPYILSSKNWKIEAEIVIGKNKRRIYKLELSNIDFIEYNKEKYEKEFDSSIEEKFYNDFKNSIKDWNIVREPEALVVNKHLFIPDFKVMKGNLSIYIEIVGFWTKNYIREKISKLKDTKAPILVLLNSELSKEDFEDFQVIKFKGKVNIAEVYKWLKDYERKNAKYEINYSLDKDIVSIKEISKKTNIPEDILRKNLKKFSNYTFIRNYYIKNNILDELKQIDFSNKKLSELINKYGDYIVEVLDFLGYKLKWINITDAIVTK</sequence>
<dbReference type="RefSeq" id="WP_110269288.1">
    <property type="nucleotide sequence ID" value="NZ_CP029289.2"/>
</dbReference>
<dbReference type="PIRSF" id="PIRSF019435">
    <property type="entry name" value="UCP019435"/>
    <property type="match status" value="1"/>
</dbReference>
<dbReference type="PANTHER" id="PTHR39640:SF1">
    <property type="entry name" value="DUF790 FAMILY PROTEIN"/>
    <property type="match status" value="1"/>
</dbReference>
<evidence type="ECO:0000313" key="2">
    <source>
        <dbReference type="Proteomes" id="UP000248044"/>
    </source>
</evidence>
<proteinExistence type="predicted"/>
<gene>
    <name evidence="1" type="ORF">DFR85_01040</name>
</gene>
<dbReference type="OrthoDB" id="57367at2157"/>
<dbReference type="Pfam" id="PF05626">
    <property type="entry name" value="DUF790"/>
    <property type="match status" value="1"/>
</dbReference>
<evidence type="ECO:0000313" key="1">
    <source>
        <dbReference type="EMBL" id="AWR93404.1"/>
    </source>
</evidence>
<dbReference type="GeneID" id="36830698"/>
<evidence type="ECO:0008006" key="3">
    <source>
        <dbReference type="Google" id="ProtNLM"/>
    </source>
</evidence>
<keyword evidence="2" id="KW-1185">Reference proteome</keyword>
<dbReference type="InterPro" id="IPR008508">
    <property type="entry name" value="Bax1"/>
</dbReference>
<organism evidence="1 2">
    <name type="scientific">Acidianus brierleyi</name>
    <dbReference type="NCBI Taxonomy" id="41673"/>
    <lineage>
        <taxon>Archaea</taxon>
        <taxon>Thermoproteota</taxon>
        <taxon>Thermoprotei</taxon>
        <taxon>Sulfolobales</taxon>
        <taxon>Sulfolobaceae</taxon>
        <taxon>Acidianus</taxon>
    </lineage>
</organism>
<dbReference type="Proteomes" id="UP000248044">
    <property type="component" value="Chromosome"/>
</dbReference>
<dbReference type="PANTHER" id="PTHR39640">
    <property type="entry name" value="VNG6129C"/>
    <property type="match status" value="1"/>
</dbReference>
<name>A0A2U9IBM7_9CREN</name>
<reference evidence="1 2" key="1">
    <citation type="submission" date="2018-05" db="EMBL/GenBank/DDBJ databases">
        <title>Complete Genome Sequences of Extremely Thermoacidophilic, Metal-Mobilizing Type-Strain Members of the Archaeal Family Sulfolobaceae: Acidianus brierleyi DSM-1651T, Acidianus sulfidivorans DSM-18786T, Metallosphaera hakonensis DSM-7519T, and Metallosphaera prunae DSM-10039T.</title>
        <authorList>
            <person name="Counts J.A."/>
            <person name="Kelly R.M."/>
        </authorList>
    </citation>
    <scope>NUCLEOTIDE SEQUENCE [LARGE SCALE GENOMIC DNA]</scope>
    <source>
        <strain evidence="1 2">DSM 1651</strain>
    </source>
</reference>
<dbReference type="EMBL" id="CP029289">
    <property type="protein sequence ID" value="AWR93404.1"/>
    <property type="molecule type" value="Genomic_DNA"/>
</dbReference>